<dbReference type="GO" id="GO:0016192">
    <property type="term" value="P:vesicle-mediated transport"/>
    <property type="evidence" value="ECO:0007669"/>
    <property type="project" value="UniProtKB-UniRule"/>
</dbReference>
<reference evidence="7 8" key="1">
    <citation type="submission" date="2014-04" db="EMBL/GenBank/DDBJ databases">
        <authorList>
            <consortium name="DOE Joint Genome Institute"/>
            <person name="Kuo A."/>
            <person name="Kohler A."/>
            <person name="Costa M.D."/>
            <person name="Nagy L.G."/>
            <person name="Floudas D."/>
            <person name="Copeland A."/>
            <person name="Barry K.W."/>
            <person name="Cichocki N."/>
            <person name="Veneault-Fourrey C."/>
            <person name="LaButti K."/>
            <person name="Lindquist E.A."/>
            <person name="Lipzen A."/>
            <person name="Lundell T."/>
            <person name="Morin E."/>
            <person name="Murat C."/>
            <person name="Sun H."/>
            <person name="Tunlid A."/>
            <person name="Henrissat B."/>
            <person name="Grigoriev I.V."/>
            <person name="Hibbett D.S."/>
            <person name="Martin F."/>
            <person name="Nordberg H.P."/>
            <person name="Cantor M.N."/>
            <person name="Hua S.X."/>
        </authorList>
    </citation>
    <scope>NUCLEOTIDE SEQUENCE [LARGE SCALE GENOMIC DNA]</scope>
    <source>
        <strain evidence="7 8">Marx 270</strain>
    </source>
</reference>
<accession>A0A0C3P6M3</accession>
<dbReference type="GO" id="GO:0032259">
    <property type="term" value="P:methylation"/>
    <property type="evidence" value="ECO:0007669"/>
    <property type="project" value="UniProtKB-KW"/>
</dbReference>
<evidence type="ECO:0000256" key="4">
    <source>
        <dbReference type="ARBA" id="ARBA00022691"/>
    </source>
</evidence>
<dbReference type="EC" id="2.1.1.-" evidence="5"/>
<evidence type="ECO:0000256" key="5">
    <source>
        <dbReference type="HAMAP-Rule" id="MF_03188"/>
    </source>
</evidence>
<dbReference type="PANTHER" id="PTHR12843:SF5">
    <property type="entry name" value="EEF1A LYSINE METHYLTRANSFERASE 2"/>
    <property type="match status" value="1"/>
</dbReference>
<dbReference type="GO" id="GO:0005737">
    <property type="term" value="C:cytoplasm"/>
    <property type="evidence" value="ECO:0007669"/>
    <property type="project" value="UniProtKB-SubCell"/>
</dbReference>
<dbReference type="STRING" id="870435.A0A0C3P6M3"/>
<proteinExistence type="inferred from homology"/>
<keyword evidence="8" id="KW-1185">Reference proteome</keyword>
<dbReference type="AlphaFoldDB" id="A0A0C3P6M3"/>
<dbReference type="OrthoDB" id="10069295at2759"/>
<dbReference type="HOGENOM" id="CLU_044783_1_0_1"/>
<dbReference type="CDD" id="cd02440">
    <property type="entry name" value="AdoMet_MTases"/>
    <property type="match status" value="1"/>
</dbReference>
<dbReference type="InParanoid" id="A0A0C3P6M3"/>
<dbReference type="Gene3D" id="3.40.50.150">
    <property type="entry name" value="Vaccinia Virus protein VP39"/>
    <property type="match status" value="1"/>
</dbReference>
<feature type="domain" description="Methyltransferase" evidence="6">
    <location>
        <begin position="58"/>
        <end position="197"/>
    </location>
</feature>
<evidence type="ECO:0000256" key="3">
    <source>
        <dbReference type="ARBA" id="ARBA00022679"/>
    </source>
</evidence>
<protein>
    <recommendedName>
        <fullName evidence="5">Protein-lysine N-methyltransferase EFM4</fullName>
        <ecNumber evidence="5">2.1.1.-</ecNumber>
    </recommendedName>
    <alternativeName>
        <fullName evidence="5">Elongation factor methyltransferase 4</fullName>
    </alternativeName>
</protein>
<comment type="function">
    <text evidence="5">S-adenosyl-L-methionine-dependent protein-lysine N-methyltransferase that mono- and dimethylates elongation factor 1-alpha at 'Lys-316'. May play a role in intracellular transport.</text>
</comment>
<sequence>MSATGLQPSKLGTKEHWDNVYDEELQNFGEFGDEGEIWFGEDSVDKLVNWALQNVPPKNDLSILEVGSGNGTLLFALAEAGYTADTLLGIDYSEGAIALASSIAKSRNREGIQFHCCDFLNEEPPLLTNTRTVDGAAWDLILDKGTFDAIALMQKDNHGKAPIDGYPLRVARLLKPGAHFLITSCNFTEAELQDKFMTPATGLRYHSRIPYQTYTFGGRSGSICSSVAFVKPAAT</sequence>
<comment type="subcellular location">
    <subcellularLocation>
        <location evidence="5">Cytoplasm</location>
    </subcellularLocation>
</comment>
<comment type="similarity">
    <text evidence="5">Belongs to the class I-like SAM-binding methyltransferase superfamily. EFM4 family.</text>
</comment>
<organism evidence="7 8">
    <name type="scientific">Pisolithus tinctorius Marx 270</name>
    <dbReference type="NCBI Taxonomy" id="870435"/>
    <lineage>
        <taxon>Eukaryota</taxon>
        <taxon>Fungi</taxon>
        <taxon>Dikarya</taxon>
        <taxon>Basidiomycota</taxon>
        <taxon>Agaricomycotina</taxon>
        <taxon>Agaricomycetes</taxon>
        <taxon>Agaricomycetidae</taxon>
        <taxon>Boletales</taxon>
        <taxon>Sclerodermatineae</taxon>
        <taxon>Pisolithaceae</taxon>
        <taxon>Pisolithus</taxon>
    </lineage>
</organism>
<dbReference type="InterPro" id="IPR029063">
    <property type="entry name" value="SAM-dependent_MTases_sf"/>
</dbReference>
<gene>
    <name evidence="5" type="primary">EFM4</name>
    <name evidence="7" type="ORF">M404DRAFT_302641</name>
</gene>
<name>A0A0C3P6M3_PISTI</name>
<dbReference type="GO" id="GO:0016279">
    <property type="term" value="F:protein-lysine N-methyltransferase activity"/>
    <property type="evidence" value="ECO:0007669"/>
    <property type="project" value="UniProtKB-UniRule"/>
</dbReference>
<keyword evidence="3 5" id="KW-0808">Transferase</keyword>
<dbReference type="Pfam" id="PF13847">
    <property type="entry name" value="Methyltransf_31"/>
    <property type="match status" value="1"/>
</dbReference>
<dbReference type="InterPro" id="IPR025714">
    <property type="entry name" value="Methyltranfer_dom"/>
</dbReference>
<dbReference type="SUPFAM" id="SSF53335">
    <property type="entry name" value="S-adenosyl-L-methionine-dependent methyltransferases"/>
    <property type="match status" value="1"/>
</dbReference>
<reference evidence="8" key="2">
    <citation type="submission" date="2015-01" db="EMBL/GenBank/DDBJ databases">
        <title>Evolutionary Origins and Diversification of the Mycorrhizal Mutualists.</title>
        <authorList>
            <consortium name="DOE Joint Genome Institute"/>
            <consortium name="Mycorrhizal Genomics Consortium"/>
            <person name="Kohler A."/>
            <person name="Kuo A."/>
            <person name="Nagy L.G."/>
            <person name="Floudas D."/>
            <person name="Copeland A."/>
            <person name="Barry K.W."/>
            <person name="Cichocki N."/>
            <person name="Veneault-Fourrey C."/>
            <person name="LaButti K."/>
            <person name="Lindquist E.A."/>
            <person name="Lipzen A."/>
            <person name="Lundell T."/>
            <person name="Morin E."/>
            <person name="Murat C."/>
            <person name="Riley R."/>
            <person name="Ohm R."/>
            <person name="Sun H."/>
            <person name="Tunlid A."/>
            <person name="Henrissat B."/>
            <person name="Grigoriev I.V."/>
            <person name="Hibbett D.S."/>
            <person name="Martin F."/>
        </authorList>
    </citation>
    <scope>NUCLEOTIDE SEQUENCE [LARGE SCALE GENOMIC DNA]</scope>
    <source>
        <strain evidence="8">Marx 270</strain>
    </source>
</reference>
<evidence type="ECO:0000256" key="1">
    <source>
        <dbReference type="ARBA" id="ARBA00022490"/>
    </source>
</evidence>
<dbReference type="FunCoup" id="A0A0C3P6M3">
    <property type="interactions" value="456"/>
</dbReference>
<evidence type="ECO:0000259" key="6">
    <source>
        <dbReference type="Pfam" id="PF13847"/>
    </source>
</evidence>
<keyword evidence="2 5" id="KW-0489">Methyltransferase</keyword>
<dbReference type="PANTHER" id="PTHR12843">
    <property type="entry name" value="PROTEIN-LYSINE N-METHYLTRANSFERASE METTL10"/>
    <property type="match status" value="1"/>
</dbReference>
<dbReference type="Proteomes" id="UP000054217">
    <property type="component" value="Unassembled WGS sequence"/>
</dbReference>
<evidence type="ECO:0000256" key="2">
    <source>
        <dbReference type="ARBA" id="ARBA00022603"/>
    </source>
</evidence>
<keyword evidence="4 5" id="KW-0949">S-adenosyl-L-methionine</keyword>
<keyword evidence="5" id="KW-0813">Transport</keyword>
<dbReference type="EMBL" id="KN831955">
    <property type="protein sequence ID" value="KIO08970.1"/>
    <property type="molecule type" value="Genomic_DNA"/>
</dbReference>
<keyword evidence="1 5" id="KW-0963">Cytoplasm</keyword>
<dbReference type="InterPro" id="IPR026635">
    <property type="entry name" value="Efm4/METTL10"/>
</dbReference>
<evidence type="ECO:0000313" key="8">
    <source>
        <dbReference type="Proteomes" id="UP000054217"/>
    </source>
</evidence>
<dbReference type="HAMAP" id="MF_03188">
    <property type="entry name" value="Methyltr_EFM4"/>
    <property type="match status" value="1"/>
</dbReference>
<evidence type="ECO:0000313" key="7">
    <source>
        <dbReference type="EMBL" id="KIO08970.1"/>
    </source>
</evidence>